<protein>
    <recommendedName>
        <fullName evidence="1">Dipeptidase</fullName>
        <ecNumber evidence="1">3.4.13.19</ecNumber>
    </recommendedName>
</protein>
<keyword evidence="1" id="KW-0224">Dipeptidase</keyword>
<evidence type="ECO:0000313" key="3">
    <source>
        <dbReference type="Proteomes" id="UP001529510"/>
    </source>
</evidence>
<keyword evidence="1" id="KW-1015">Disulfide bond</keyword>
<dbReference type="GO" id="GO:0016805">
    <property type="term" value="F:dipeptidase activity"/>
    <property type="evidence" value="ECO:0007669"/>
    <property type="project" value="UniProtKB-KW"/>
</dbReference>
<dbReference type="AlphaFoldDB" id="A0ABD0QSA4"/>
<proteinExistence type="inferred from homology"/>
<evidence type="ECO:0000313" key="2">
    <source>
        <dbReference type="EMBL" id="KAL0188923.1"/>
    </source>
</evidence>
<dbReference type="PANTHER" id="PTHR10443">
    <property type="entry name" value="MICROSOMAL DIPEPTIDASE"/>
    <property type="match status" value="1"/>
</dbReference>
<comment type="subunit">
    <text evidence="1">Homodimer; disulfide-linked.</text>
</comment>
<gene>
    <name evidence="2" type="ORF">M9458_016022</name>
</gene>
<keyword evidence="1" id="KW-0378">Hydrolase</keyword>
<organism evidence="2 3">
    <name type="scientific">Cirrhinus mrigala</name>
    <name type="common">Mrigala</name>
    <dbReference type="NCBI Taxonomy" id="683832"/>
    <lineage>
        <taxon>Eukaryota</taxon>
        <taxon>Metazoa</taxon>
        <taxon>Chordata</taxon>
        <taxon>Craniata</taxon>
        <taxon>Vertebrata</taxon>
        <taxon>Euteleostomi</taxon>
        <taxon>Actinopterygii</taxon>
        <taxon>Neopterygii</taxon>
        <taxon>Teleostei</taxon>
        <taxon>Ostariophysi</taxon>
        <taxon>Cypriniformes</taxon>
        <taxon>Cyprinidae</taxon>
        <taxon>Labeoninae</taxon>
        <taxon>Labeonini</taxon>
        <taxon>Cirrhinus</taxon>
    </lineage>
</organism>
<dbReference type="GO" id="GO:0098552">
    <property type="term" value="C:side of membrane"/>
    <property type="evidence" value="ECO:0007669"/>
    <property type="project" value="UniProtKB-KW"/>
</dbReference>
<dbReference type="Pfam" id="PF01244">
    <property type="entry name" value="Peptidase_M19"/>
    <property type="match status" value="1"/>
</dbReference>
<dbReference type="PANTHER" id="PTHR10443:SF9">
    <property type="entry name" value="DIPEPTIDASE 2"/>
    <property type="match status" value="1"/>
</dbReference>
<comment type="cofactor">
    <cofactor evidence="1">
        <name>Zn(2+)</name>
        <dbReference type="ChEBI" id="CHEBI:29105"/>
    </cofactor>
</comment>
<feature type="non-terminal residue" evidence="2">
    <location>
        <position position="55"/>
    </location>
</feature>
<reference evidence="2 3" key="1">
    <citation type="submission" date="2024-05" db="EMBL/GenBank/DDBJ databases">
        <title>Genome sequencing and assembly of Indian major carp, Cirrhinus mrigala (Hamilton, 1822).</title>
        <authorList>
            <person name="Mohindra V."/>
            <person name="Chowdhury L.M."/>
            <person name="Lal K."/>
            <person name="Jena J.K."/>
        </authorList>
    </citation>
    <scope>NUCLEOTIDE SEQUENCE [LARGE SCALE GENOMIC DNA]</scope>
    <source>
        <strain evidence="2">CM1030</strain>
        <tissue evidence="2">Blood</tissue>
    </source>
</reference>
<keyword evidence="1" id="KW-0862">Zinc</keyword>
<dbReference type="SUPFAM" id="SSF51556">
    <property type="entry name" value="Metallo-dependent hydrolases"/>
    <property type="match status" value="1"/>
</dbReference>
<keyword evidence="1" id="KW-0482">Metalloprotease</keyword>
<name>A0ABD0QSA4_CIRMR</name>
<dbReference type="Proteomes" id="UP001529510">
    <property type="component" value="Unassembled WGS sequence"/>
</dbReference>
<dbReference type="EMBL" id="JAMKFB020000007">
    <property type="protein sequence ID" value="KAL0188923.1"/>
    <property type="molecule type" value="Genomic_DNA"/>
</dbReference>
<dbReference type="InterPro" id="IPR032466">
    <property type="entry name" value="Metal_Hydrolase"/>
</dbReference>
<evidence type="ECO:0000256" key="1">
    <source>
        <dbReference type="RuleBase" id="RU341113"/>
    </source>
</evidence>
<keyword evidence="1" id="KW-0325">Glycoprotein</keyword>
<keyword evidence="1" id="KW-0336">GPI-anchor</keyword>
<keyword evidence="1" id="KW-0645">Protease</keyword>
<comment type="subcellular location">
    <subcellularLocation>
        <location evidence="1">Membrane</location>
        <topology evidence="1">Lipid-anchor</topology>
        <topology evidence="1">GPI-anchor</topology>
    </subcellularLocation>
</comment>
<dbReference type="Gene3D" id="3.20.20.140">
    <property type="entry name" value="Metal-dependent hydrolases"/>
    <property type="match status" value="1"/>
</dbReference>
<keyword evidence="1" id="KW-0479">Metal-binding</keyword>
<dbReference type="EC" id="3.4.13.19" evidence="1"/>
<dbReference type="InterPro" id="IPR008257">
    <property type="entry name" value="Pept_M19"/>
</dbReference>
<keyword evidence="1" id="KW-0449">Lipoprotein</keyword>
<comment type="catalytic activity">
    <reaction evidence="1">
        <text>an L-aminoacyl-L-amino acid + H2O = 2 an L-alpha-amino acid</text>
        <dbReference type="Rhea" id="RHEA:48940"/>
        <dbReference type="ChEBI" id="CHEBI:15377"/>
        <dbReference type="ChEBI" id="CHEBI:59869"/>
        <dbReference type="ChEBI" id="CHEBI:77460"/>
        <dbReference type="EC" id="3.4.13.19"/>
    </reaction>
</comment>
<sequence length="55" mass="6075">EMNRLGMLVDLSHSSWETARAVLKCSTAPVIFSHSSAYAICNNTRNVPDDLLLLL</sequence>
<dbReference type="GO" id="GO:0008237">
    <property type="term" value="F:metallopeptidase activity"/>
    <property type="evidence" value="ECO:0007669"/>
    <property type="project" value="UniProtKB-KW"/>
</dbReference>
<dbReference type="GO" id="GO:0006508">
    <property type="term" value="P:proteolysis"/>
    <property type="evidence" value="ECO:0007669"/>
    <property type="project" value="UniProtKB-KW"/>
</dbReference>
<accession>A0ABD0QSA4</accession>
<dbReference type="PROSITE" id="PS51365">
    <property type="entry name" value="RENAL_DIPEPTIDASE_2"/>
    <property type="match status" value="1"/>
</dbReference>
<comment type="caution">
    <text evidence="2">The sequence shown here is derived from an EMBL/GenBank/DDBJ whole genome shotgun (WGS) entry which is preliminary data.</text>
</comment>
<keyword evidence="1" id="KW-0472">Membrane</keyword>
<feature type="non-terminal residue" evidence="2">
    <location>
        <position position="1"/>
    </location>
</feature>
<keyword evidence="3" id="KW-1185">Reference proteome</keyword>
<comment type="similarity">
    <text evidence="1">Belongs to the metallo-dependent hydrolases superfamily. Peptidase M19 family.</text>
</comment>
<dbReference type="GO" id="GO:0046872">
    <property type="term" value="F:metal ion binding"/>
    <property type="evidence" value="ECO:0007669"/>
    <property type="project" value="UniProtKB-UniRule"/>
</dbReference>